<dbReference type="PANTHER" id="PTHR11351:SF31">
    <property type="entry name" value="DESATURASE 1, ISOFORM A-RELATED"/>
    <property type="match status" value="1"/>
</dbReference>
<dbReference type="CDD" id="cd03505">
    <property type="entry name" value="Delta9-FADS-like"/>
    <property type="match status" value="1"/>
</dbReference>
<evidence type="ECO:0000256" key="11">
    <source>
        <dbReference type="ARBA" id="ARBA00023160"/>
    </source>
</evidence>
<dbReference type="EMBL" id="ASPP01000658">
    <property type="protein sequence ID" value="ETO36451.1"/>
    <property type="molecule type" value="Genomic_DNA"/>
</dbReference>
<comment type="subcellular location">
    <subcellularLocation>
        <location evidence="1">Membrane</location>
        <topology evidence="1">Multi-pass membrane protein</topology>
    </subcellularLocation>
</comment>
<evidence type="ECO:0000313" key="15">
    <source>
        <dbReference type="EMBL" id="ETO36451.1"/>
    </source>
</evidence>
<evidence type="ECO:0000259" key="14">
    <source>
        <dbReference type="Pfam" id="PF00487"/>
    </source>
</evidence>
<comment type="similarity">
    <text evidence="2 12">Belongs to the fatty acid desaturase type 1 family.</text>
</comment>
<gene>
    <name evidence="15" type="ORF">RFI_00608</name>
</gene>
<evidence type="ECO:0000256" key="12">
    <source>
        <dbReference type="RuleBase" id="RU000581"/>
    </source>
</evidence>
<name>X6PE23_RETFI</name>
<evidence type="ECO:0000256" key="8">
    <source>
        <dbReference type="ARBA" id="ARBA00023004"/>
    </source>
</evidence>
<keyword evidence="11 12" id="KW-0275">Fatty acid biosynthesis</keyword>
<evidence type="ECO:0000256" key="2">
    <source>
        <dbReference type="ARBA" id="ARBA00009295"/>
    </source>
</evidence>
<organism evidence="15 16">
    <name type="scientific">Reticulomyxa filosa</name>
    <dbReference type="NCBI Taxonomy" id="46433"/>
    <lineage>
        <taxon>Eukaryota</taxon>
        <taxon>Sar</taxon>
        <taxon>Rhizaria</taxon>
        <taxon>Retaria</taxon>
        <taxon>Foraminifera</taxon>
        <taxon>Monothalamids</taxon>
        <taxon>Reticulomyxidae</taxon>
        <taxon>Reticulomyxa</taxon>
    </lineage>
</organism>
<dbReference type="GO" id="GO:0006636">
    <property type="term" value="P:unsaturated fatty acid biosynthetic process"/>
    <property type="evidence" value="ECO:0007669"/>
    <property type="project" value="TreeGrafter"/>
</dbReference>
<feature type="transmembrane region" description="Helical" evidence="13">
    <location>
        <begin position="79"/>
        <end position="99"/>
    </location>
</feature>
<keyword evidence="3 12" id="KW-0444">Lipid biosynthesis</keyword>
<comment type="cofactor">
    <cofactor evidence="12">
        <name>Fe(2+)</name>
        <dbReference type="ChEBI" id="CHEBI:29033"/>
    </cofactor>
</comment>
<keyword evidence="7 12" id="KW-0560">Oxidoreductase</keyword>
<evidence type="ECO:0000256" key="3">
    <source>
        <dbReference type="ARBA" id="ARBA00022516"/>
    </source>
</evidence>
<keyword evidence="10 13" id="KW-0472">Membrane</keyword>
<keyword evidence="8" id="KW-0408">Iron</keyword>
<evidence type="ECO:0000256" key="1">
    <source>
        <dbReference type="ARBA" id="ARBA00004141"/>
    </source>
</evidence>
<dbReference type="InterPro" id="IPR005804">
    <property type="entry name" value="FA_desaturase_dom"/>
</dbReference>
<dbReference type="Proteomes" id="UP000023152">
    <property type="component" value="Unassembled WGS sequence"/>
</dbReference>
<dbReference type="OrthoDB" id="6406588at2759"/>
<dbReference type="OMA" id="CQHGPID"/>
<keyword evidence="5" id="KW-0276">Fatty acid metabolism</keyword>
<dbReference type="AlphaFoldDB" id="X6PE23"/>
<evidence type="ECO:0000313" key="16">
    <source>
        <dbReference type="Proteomes" id="UP000023152"/>
    </source>
</evidence>
<dbReference type="GO" id="GO:0005506">
    <property type="term" value="F:iron ion binding"/>
    <property type="evidence" value="ECO:0007669"/>
    <property type="project" value="TreeGrafter"/>
</dbReference>
<sequence>MLFNCIAYQGELFYWCRDHRAHHKHSDTAGDPHNASRGFYFSHIGWLLQSRAPECKQALQEVPVQDLLDDPVVTFQLRYYPYLVFVFRILIPLYTGYWISGSWRIGLFFNVCEMWCHSLHHTFLVNSAAHLPWCGYRPYNDEILPTEASVVIVAALGEGHHNFHHVFPQDYATSELGWNRTFNPSKAFIDLGAWLGWVTERTRVEKKQIQRPRIKSNGQPKKLLDITTRMINFLFCSNNPFFSVNILSTFKNFNLFDGYSINIFFFINIL</sequence>
<evidence type="ECO:0000256" key="4">
    <source>
        <dbReference type="ARBA" id="ARBA00022692"/>
    </source>
</evidence>
<dbReference type="Pfam" id="PF00487">
    <property type="entry name" value="FA_desaturase"/>
    <property type="match status" value="1"/>
</dbReference>
<keyword evidence="16" id="KW-1185">Reference proteome</keyword>
<evidence type="ECO:0000256" key="13">
    <source>
        <dbReference type="SAM" id="Phobius"/>
    </source>
</evidence>
<proteinExistence type="inferred from homology"/>
<dbReference type="PRINTS" id="PR00075">
    <property type="entry name" value="FACDDSATRASE"/>
</dbReference>
<feature type="domain" description="Fatty acid desaturase" evidence="14">
    <location>
        <begin position="12"/>
        <end position="169"/>
    </location>
</feature>
<dbReference type="GO" id="GO:0004768">
    <property type="term" value="F:stearoyl-CoA 9-desaturase activity"/>
    <property type="evidence" value="ECO:0007669"/>
    <property type="project" value="TreeGrafter"/>
</dbReference>
<evidence type="ECO:0000256" key="10">
    <source>
        <dbReference type="ARBA" id="ARBA00023136"/>
    </source>
</evidence>
<comment type="domain">
    <text evidence="12">The histidine box domains are involved in binding the catalytic metal ions.</text>
</comment>
<evidence type="ECO:0000256" key="9">
    <source>
        <dbReference type="ARBA" id="ARBA00023098"/>
    </source>
</evidence>
<dbReference type="GO" id="GO:0005789">
    <property type="term" value="C:endoplasmic reticulum membrane"/>
    <property type="evidence" value="ECO:0007669"/>
    <property type="project" value="TreeGrafter"/>
</dbReference>
<accession>X6PE23</accession>
<evidence type="ECO:0000256" key="5">
    <source>
        <dbReference type="ARBA" id="ARBA00022832"/>
    </source>
</evidence>
<evidence type="ECO:0000256" key="7">
    <source>
        <dbReference type="ARBA" id="ARBA00023002"/>
    </source>
</evidence>
<dbReference type="InterPro" id="IPR015876">
    <property type="entry name" value="Acyl-CoA_DS"/>
</dbReference>
<evidence type="ECO:0000256" key="6">
    <source>
        <dbReference type="ARBA" id="ARBA00022989"/>
    </source>
</evidence>
<keyword evidence="4 12" id="KW-0812">Transmembrane</keyword>
<comment type="caution">
    <text evidence="15">The sequence shown here is derived from an EMBL/GenBank/DDBJ whole genome shotgun (WGS) entry which is preliminary data.</text>
</comment>
<reference evidence="15 16" key="1">
    <citation type="journal article" date="2013" name="Curr. Biol.">
        <title>The Genome of the Foraminiferan Reticulomyxa filosa.</title>
        <authorList>
            <person name="Glockner G."/>
            <person name="Hulsmann N."/>
            <person name="Schleicher M."/>
            <person name="Noegel A.A."/>
            <person name="Eichinger L."/>
            <person name="Gallinger C."/>
            <person name="Pawlowski J."/>
            <person name="Sierra R."/>
            <person name="Euteneuer U."/>
            <person name="Pillet L."/>
            <person name="Moustafa A."/>
            <person name="Platzer M."/>
            <person name="Groth M."/>
            <person name="Szafranski K."/>
            <person name="Schliwa M."/>
        </authorList>
    </citation>
    <scope>NUCLEOTIDE SEQUENCE [LARGE SCALE GENOMIC DNA]</scope>
</reference>
<keyword evidence="9" id="KW-0443">Lipid metabolism</keyword>
<protein>
    <submittedName>
        <fullName evidence="15">Stearoyl-CoA desaturase</fullName>
    </submittedName>
</protein>
<dbReference type="PANTHER" id="PTHR11351">
    <property type="entry name" value="ACYL-COA DESATURASE"/>
    <property type="match status" value="1"/>
</dbReference>
<keyword evidence="6 13" id="KW-1133">Transmembrane helix</keyword>